<name>A0ABR2HB09_9EUKA</name>
<dbReference type="SUPFAM" id="SSF50998">
    <property type="entry name" value="Quinoprotein alcohol dehydrogenase-like"/>
    <property type="match status" value="1"/>
</dbReference>
<evidence type="ECO:0000256" key="1">
    <source>
        <dbReference type="ARBA" id="ARBA00009890"/>
    </source>
</evidence>
<evidence type="ECO:0000256" key="3">
    <source>
        <dbReference type="PROSITE-ProRule" id="PRU00221"/>
    </source>
</evidence>
<dbReference type="InterPro" id="IPR015943">
    <property type="entry name" value="WD40/YVTN_repeat-like_dom_sf"/>
</dbReference>
<organism evidence="4 5">
    <name type="scientific">Tritrichomonas musculus</name>
    <dbReference type="NCBI Taxonomy" id="1915356"/>
    <lineage>
        <taxon>Eukaryota</taxon>
        <taxon>Metamonada</taxon>
        <taxon>Parabasalia</taxon>
        <taxon>Tritrichomonadida</taxon>
        <taxon>Tritrichomonadidae</taxon>
        <taxon>Tritrichomonas</taxon>
    </lineage>
</organism>
<dbReference type="InterPro" id="IPR011047">
    <property type="entry name" value="Quinoprotein_ADH-like_sf"/>
</dbReference>
<evidence type="ECO:0000313" key="4">
    <source>
        <dbReference type="EMBL" id="KAK8843087.1"/>
    </source>
</evidence>
<dbReference type="Gene3D" id="2.130.10.10">
    <property type="entry name" value="YVTN repeat-like/Quinoprotein amine dehydrogenase"/>
    <property type="match status" value="1"/>
</dbReference>
<dbReference type="SMART" id="SM00320">
    <property type="entry name" value="WD40"/>
    <property type="match status" value="3"/>
</dbReference>
<sequence length="374" mass="41938">MNNKYPCILVGGYSGAIISLSLEDGENAKSIQEFKYLKLPHVNRLALAPLGNLLVASDQKFTQFQFCLTNYGQSEYNHIHHKNITDIVCRFPHLNGSQEKNPEYIIYCCSEDCKWSSWKSNIECEKKVITSSPLNTIAISHSDEEKKAKVYVGNDRGDVEVYFSDKNLYEICCKSINLSNLPIRSIALAKDDQRLVVACHDGNVYIVLVGPQSNLASATNSGAQVSMASGSTSSDIFRPKLIKDTEIKRAHDDVILRVVISPDQNTFITTSADSSAKIWNFSKEAGYSDKPKFILKERSQCGWVWDASFTNDSKYVVTGGDDCIVRKWSTETGQLIFKTDLDERSRSIIKQITALTIYYGDMTDDKNKNKNGNE</sequence>
<feature type="repeat" description="WD" evidence="3">
    <location>
        <begin position="297"/>
        <end position="338"/>
    </location>
</feature>
<proteinExistence type="inferred from homology"/>
<dbReference type="PROSITE" id="PS50082">
    <property type="entry name" value="WD_REPEATS_2"/>
    <property type="match status" value="2"/>
</dbReference>
<comment type="similarity">
    <text evidence="1">Belongs to the WD repeat LST8 family.</text>
</comment>
<dbReference type="PANTHER" id="PTHR19842:SF0">
    <property type="entry name" value="TARGET OF RAPAMYCIN COMPLEX SUBUNIT LST8"/>
    <property type="match status" value="1"/>
</dbReference>
<dbReference type="EMBL" id="JAPFFF010000036">
    <property type="protein sequence ID" value="KAK8843087.1"/>
    <property type="molecule type" value="Genomic_DNA"/>
</dbReference>
<dbReference type="InterPro" id="IPR001680">
    <property type="entry name" value="WD40_rpt"/>
</dbReference>
<reference evidence="4 5" key="1">
    <citation type="submission" date="2024-04" db="EMBL/GenBank/DDBJ databases">
        <title>Tritrichomonas musculus Genome.</title>
        <authorList>
            <person name="Alves-Ferreira E."/>
            <person name="Grigg M."/>
            <person name="Lorenzi H."/>
            <person name="Galac M."/>
        </authorList>
    </citation>
    <scope>NUCLEOTIDE SEQUENCE [LARGE SCALE GENOMIC DNA]</scope>
    <source>
        <strain evidence="4 5">EAF2021</strain>
    </source>
</reference>
<dbReference type="InterPro" id="IPR037588">
    <property type="entry name" value="MLST8"/>
</dbReference>
<gene>
    <name evidence="4" type="ORF">M9Y10_025278</name>
</gene>
<feature type="repeat" description="WD" evidence="3">
    <location>
        <begin position="248"/>
        <end position="282"/>
    </location>
</feature>
<dbReference type="PANTHER" id="PTHR19842">
    <property type="entry name" value="G BETA-LIKE PROTEIN GBL"/>
    <property type="match status" value="1"/>
</dbReference>
<dbReference type="PROSITE" id="PS50294">
    <property type="entry name" value="WD_REPEATS_REGION"/>
    <property type="match status" value="1"/>
</dbReference>
<evidence type="ECO:0000313" key="5">
    <source>
        <dbReference type="Proteomes" id="UP001470230"/>
    </source>
</evidence>
<dbReference type="Pfam" id="PF00400">
    <property type="entry name" value="WD40"/>
    <property type="match status" value="2"/>
</dbReference>
<protein>
    <recommendedName>
        <fullName evidence="2">Target of rapamycin complex subunit LST8</fullName>
    </recommendedName>
</protein>
<dbReference type="Proteomes" id="UP001470230">
    <property type="component" value="Unassembled WGS sequence"/>
</dbReference>
<evidence type="ECO:0000256" key="2">
    <source>
        <dbReference type="ARBA" id="ARBA00018867"/>
    </source>
</evidence>
<keyword evidence="3" id="KW-0853">WD repeat</keyword>
<accession>A0ABR2HB09</accession>
<keyword evidence="5" id="KW-1185">Reference proteome</keyword>
<comment type="caution">
    <text evidence="4">The sequence shown here is derived from an EMBL/GenBank/DDBJ whole genome shotgun (WGS) entry which is preliminary data.</text>
</comment>